<comment type="caution">
    <text evidence="1">The sequence shown here is derived from an EMBL/GenBank/DDBJ whole genome shotgun (WGS) entry which is preliminary data.</text>
</comment>
<dbReference type="RefSeq" id="WP_259765179.1">
    <property type="nucleotide sequence ID" value="NZ_JARQDC010000021.1"/>
</dbReference>
<accession>A0AAW8UM53</accession>
<proteinExistence type="predicted"/>
<reference evidence="1" key="1">
    <citation type="submission" date="2023-03" db="EMBL/GenBank/DDBJ databases">
        <authorList>
            <person name="Shen W."/>
            <person name="Cai J."/>
        </authorList>
    </citation>
    <scope>NUCLEOTIDE SEQUENCE</scope>
    <source>
        <strain evidence="1">Y37</strain>
    </source>
</reference>
<name>A0AAW8UM53_9LACT</name>
<dbReference type="AlphaFoldDB" id="A0AAW8UM53"/>
<organism evidence="1 2">
    <name type="scientific">Lactococcus lactis</name>
    <dbReference type="NCBI Taxonomy" id="1358"/>
    <lineage>
        <taxon>Bacteria</taxon>
        <taxon>Bacillati</taxon>
        <taxon>Bacillota</taxon>
        <taxon>Bacilli</taxon>
        <taxon>Lactobacillales</taxon>
        <taxon>Streptococcaceae</taxon>
        <taxon>Lactococcus</taxon>
    </lineage>
</organism>
<protein>
    <submittedName>
        <fullName evidence="1">DUF6414 family protein</fullName>
    </submittedName>
</protein>
<dbReference type="EMBL" id="JARQDL010000019">
    <property type="protein sequence ID" value="MDT2947102.1"/>
    <property type="molecule type" value="Genomic_DNA"/>
</dbReference>
<dbReference type="Pfam" id="PF19952">
    <property type="entry name" value="DUF6414"/>
    <property type="match status" value="1"/>
</dbReference>
<evidence type="ECO:0000313" key="2">
    <source>
        <dbReference type="Proteomes" id="UP001250218"/>
    </source>
</evidence>
<dbReference type="Proteomes" id="UP001250218">
    <property type="component" value="Unassembled WGS sequence"/>
</dbReference>
<evidence type="ECO:0000313" key="1">
    <source>
        <dbReference type="EMBL" id="MDT2947102.1"/>
    </source>
</evidence>
<dbReference type="InterPro" id="IPR045633">
    <property type="entry name" value="DUF6414"/>
</dbReference>
<gene>
    <name evidence="1" type="ORF">P7I04_13850</name>
</gene>
<sequence>MEIGVKANFLIDIKAKDISILLVSFCVYQETSKTVIIYLLSILLGGFVLAENLKKIIYFDETSAIDLLQIEKKGNFNQTIELVNEVSGEANGGVKASAAAGKQSAVKAVFEKLTGLSGSIEGQVGVSGTVHGGRIAKTLLENTLLYDFLDTVEFRKRKSLIDITSGYKLTIDKESMTYFAMIAPITEMMEGNQRVDEEITMTVSKMNQGIRNTKGYYELIGTKNKSEDNSTDKGIDKRIFRFNIDSFKNNYRIQDLRRMNLNLYSIYVGETYMSDLNFEKEFDLNSDKTELDFQGFGNKNHDEKDIPDEIVPVYDVILAGVK</sequence>